<comment type="caution">
    <text evidence="5">The sequence shown here is derived from an EMBL/GenBank/DDBJ whole genome shotgun (WGS) entry which is preliminary data.</text>
</comment>
<evidence type="ECO:0000313" key="6">
    <source>
        <dbReference type="Proteomes" id="UP000315295"/>
    </source>
</evidence>
<evidence type="ECO:0000259" key="4">
    <source>
        <dbReference type="PROSITE" id="PS50097"/>
    </source>
</evidence>
<organism evidence="5 6">
    <name type="scientific">Malus baccata</name>
    <name type="common">Siberian crab apple</name>
    <name type="synonym">Pyrus baccata</name>
    <dbReference type="NCBI Taxonomy" id="106549"/>
    <lineage>
        <taxon>Eukaryota</taxon>
        <taxon>Viridiplantae</taxon>
        <taxon>Streptophyta</taxon>
        <taxon>Embryophyta</taxon>
        <taxon>Tracheophyta</taxon>
        <taxon>Spermatophyta</taxon>
        <taxon>Magnoliopsida</taxon>
        <taxon>eudicotyledons</taxon>
        <taxon>Gunneridae</taxon>
        <taxon>Pentapetalae</taxon>
        <taxon>rosids</taxon>
        <taxon>fabids</taxon>
        <taxon>Rosales</taxon>
        <taxon>Rosaceae</taxon>
        <taxon>Amygdaloideae</taxon>
        <taxon>Maleae</taxon>
        <taxon>Malus</taxon>
    </lineage>
</organism>
<feature type="region of interest" description="Disordered" evidence="3">
    <location>
        <begin position="21"/>
        <end position="64"/>
    </location>
</feature>
<evidence type="ECO:0000256" key="3">
    <source>
        <dbReference type="SAM" id="MobiDB-lite"/>
    </source>
</evidence>
<dbReference type="CDD" id="cd18186">
    <property type="entry name" value="BTB_POZ_ZBTB_KLHL-like"/>
    <property type="match status" value="1"/>
</dbReference>
<dbReference type="Proteomes" id="UP000315295">
    <property type="component" value="Unassembled WGS sequence"/>
</dbReference>
<dbReference type="EMBL" id="VIEB01001022">
    <property type="protein sequence ID" value="TQD76589.1"/>
    <property type="molecule type" value="Genomic_DNA"/>
</dbReference>
<feature type="domain" description="BTB" evidence="4">
    <location>
        <begin position="299"/>
        <end position="371"/>
    </location>
</feature>
<dbReference type="STRING" id="106549.A0A540KR17"/>
<comment type="function">
    <text evidence="1">May act as a substrate-specific adapter of an E3 ubiquitin-protein ligase complex (CUL3-RBX1-BTB) which mediates the ubiquitination and subsequent proteasomal degradation of target proteins.</text>
</comment>
<accession>A0A540KR17</accession>
<sequence length="487" mass="53082">MTGGLRSNVKRYTVKCLNLGGATMPETKSSSSLSDPRDADSADKKPRDGSSLPETSLGDGKVPCLPMLTSTAKDLREASNAKQTSEGLLQKRKFETLDLEELHEKIEYLNGFAPAYRDHAPTDILLHPVIDSAGESSVVYSLSNSSLCLSLSLHLSSSPFNYLKNWVIPSWKPVPDTMTGGLRSNVKRYTVKCLNLGGATMPETKSSSSLSDPRDADSADKKPRDGSSLPETSLGDGKVPCLPMLTSTAKDLREASNAKQTSEGLLQKRKFETLDLEELHEKIEYLNGFAPAYRDHAPTDILLHPGDNGPAIPAHKLLLATRSKILNIPNTEGCSKAPTNQVDNITLPELNHEELKSLVDFLYNADLLEDQMNKHVFSLSVAATKYGIPYLGRFCVRHMLNSLSSTNALDALEVADAGSYQALKDNVLDYIAKNMSDVVFSAQFEALALKNPKLSVQVSRASFKGEKEKSAINVKKNITQAGLRNCL</sequence>
<dbReference type="PROSITE" id="PS50097">
    <property type="entry name" value="BTB"/>
    <property type="match status" value="1"/>
</dbReference>
<feature type="compositionally biased region" description="Basic and acidic residues" evidence="3">
    <location>
        <begin position="212"/>
        <end position="225"/>
    </location>
</feature>
<proteinExistence type="predicted"/>
<evidence type="ECO:0000256" key="1">
    <source>
        <dbReference type="ARBA" id="ARBA00002668"/>
    </source>
</evidence>
<feature type="compositionally biased region" description="Basic and acidic residues" evidence="3">
    <location>
        <begin position="35"/>
        <end position="48"/>
    </location>
</feature>
<dbReference type="AlphaFoldDB" id="A0A540KR17"/>
<dbReference type="InterPro" id="IPR044784">
    <property type="entry name" value="At1g01640-like"/>
</dbReference>
<protein>
    <recommendedName>
        <fullName evidence="4">BTB domain-containing protein</fullName>
    </recommendedName>
</protein>
<dbReference type="Gene3D" id="1.25.40.420">
    <property type="match status" value="1"/>
</dbReference>
<dbReference type="Pfam" id="PF00651">
    <property type="entry name" value="BTB"/>
    <property type="match status" value="1"/>
</dbReference>
<keyword evidence="6" id="KW-1185">Reference proteome</keyword>
<dbReference type="InterPro" id="IPR011333">
    <property type="entry name" value="SKP1/BTB/POZ_sf"/>
</dbReference>
<name>A0A540KR17_MALBA</name>
<dbReference type="Gene3D" id="3.30.710.10">
    <property type="entry name" value="Potassium Channel Kv1.1, Chain A"/>
    <property type="match status" value="1"/>
</dbReference>
<feature type="region of interest" description="Disordered" evidence="3">
    <location>
        <begin position="200"/>
        <end position="241"/>
    </location>
</feature>
<evidence type="ECO:0000313" key="5">
    <source>
        <dbReference type="EMBL" id="TQD76589.1"/>
    </source>
</evidence>
<comment type="pathway">
    <text evidence="2">Protein modification; protein ubiquitination.</text>
</comment>
<gene>
    <name evidence="5" type="ORF">C1H46_037883</name>
</gene>
<evidence type="ECO:0000256" key="2">
    <source>
        <dbReference type="ARBA" id="ARBA00004906"/>
    </source>
</evidence>
<reference evidence="5 6" key="1">
    <citation type="journal article" date="2019" name="G3 (Bethesda)">
        <title>Sequencing of a Wild Apple (Malus baccata) Genome Unravels the Differences Between Cultivated and Wild Apple Species Regarding Disease Resistance and Cold Tolerance.</title>
        <authorList>
            <person name="Chen X."/>
        </authorList>
    </citation>
    <scope>NUCLEOTIDE SEQUENCE [LARGE SCALE GENOMIC DNA]</scope>
    <source>
        <strain evidence="6">cv. Shandingzi</strain>
        <tissue evidence="5">Leaves</tissue>
    </source>
</reference>
<dbReference type="SMART" id="SM00225">
    <property type="entry name" value="BTB"/>
    <property type="match status" value="1"/>
</dbReference>
<dbReference type="PANTHER" id="PTHR47274:SF1">
    <property type="entry name" value="BTB_POZ DOMAIN CONTAINING PROTEIN, EXPRESSED"/>
    <property type="match status" value="1"/>
</dbReference>
<dbReference type="InterPro" id="IPR000210">
    <property type="entry name" value="BTB/POZ_dom"/>
</dbReference>
<dbReference type="SUPFAM" id="SSF54695">
    <property type="entry name" value="POZ domain"/>
    <property type="match status" value="1"/>
</dbReference>
<dbReference type="CDD" id="cd14733">
    <property type="entry name" value="BACK"/>
    <property type="match status" value="1"/>
</dbReference>
<dbReference type="PANTHER" id="PTHR47274">
    <property type="entry name" value="BTB/POZ DOMAIN CONTAINING PROTEIN, EXPRESSED-RELATED"/>
    <property type="match status" value="1"/>
</dbReference>